<dbReference type="Gene3D" id="3.40.50.620">
    <property type="entry name" value="HUPs"/>
    <property type="match status" value="1"/>
</dbReference>
<gene>
    <name evidence="3" type="ORF">C7380_10114</name>
</gene>
<dbReference type="EMBL" id="QGGI01000001">
    <property type="protein sequence ID" value="PWJ96443.1"/>
    <property type="molecule type" value="Genomic_DNA"/>
</dbReference>
<keyword evidence="4" id="KW-1185">Reference proteome</keyword>
<sequence>MILYKIIGSLFEIPGIFILICFIMFLYYLKKEKRVRKFLLSILIIIYIISTGWFSRMLVYPLENKYPPFKLQGKEFSNDNGIILTLGGGIISNISENTNQLSDSSMQRIYQSYLMYKNLRYPIIVTGGKIEGTKNLPEAFVMKDTLIKMGVEPEDIFIEINARNTEENAKFASDIAKSLNKDKIYLVTSAVHLPRSMKIFEKYFEENLIPIPTDYQLSRTELSWYDFLPKMEFLKATASALHEYIGILYLMLKN</sequence>
<evidence type="ECO:0000256" key="1">
    <source>
        <dbReference type="SAM" id="Phobius"/>
    </source>
</evidence>
<keyword evidence="1" id="KW-0812">Transmembrane</keyword>
<dbReference type="GO" id="GO:0000270">
    <property type="term" value="P:peptidoglycan metabolic process"/>
    <property type="evidence" value="ECO:0007669"/>
    <property type="project" value="TreeGrafter"/>
</dbReference>
<feature type="transmembrane region" description="Helical" evidence="1">
    <location>
        <begin position="38"/>
        <end position="59"/>
    </location>
</feature>
<organism evidence="3 4">
    <name type="scientific">Oceanotoga teriensis</name>
    <dbReference type="NCBI Taxonomy" id="515440"/>
    <lineage>
        <taxon>Bacteria</taxon>
        <taxon>Thermotogati</taxon>
        <taxon>Thermotogota</taxon>
        <taxon>Thermotogae</taxon>
        <taxon>Petrotogales</taxon>
        <taxon>Petrotogaceae</taxon>
        <taxon>Oceanotoga</taxon>
    </lineage>
</organism>
<proteinExistence type="predicted"/>
<dbReference type="RefSeq" id="WP_109603443.1">
    <property type="nucleotide sequence ID" value="NZ_QGGI01000001.1"/>
</dbReference>
<feature type="domain" description="DUF218" evidence="2">
    <location>
        <begin position="83"/>
        <end position="246"/>
    </location>
</feature>
<dbReference type="GO" id="GO:0043164">
    <property type="term" value="P:Gram-negative-bacterium-type cell wall biogenesis"/>
    <property type="evidence" value="ECO:0007669"/>
    <property type="project" value="TreeGrafter"/>
</dbReference>
<protein>
    <submittedName>
        <fullName evidence="3">Uncharacterized SAM-binding protein YcdF (DUF218 family)</fullName>
    </submittedName>
</protein>
<name>A0AA45C8X0_9BACT</name>
<dbReference type="GO" id="GO:0005886">
    <property type="term" value="C:plasma membrane"/>
    <property type="evidence" value="ECO:0007669"/>
    <property type="project" value="TreeGrafter"/>
</dbReference>
<dbReference type="InterPro" id="IPR014729">
    <property type="entry name" value="Rossmann-like_a/b/a_fold"/>
</dbReference>
<evidence type="ECO:0000313" key="3">
    <source>
        <dbReference type="EMBL" id="PWJ96443.1"/>
    </source>
</evidence>
<accession>A0AA45C8X0</accession>
<dbReference type="InterPro" id="IPR051599">
    <property type="entry name" value="Cell_Envelope_Assoc"/>
</dbReference>
<evidence type="ECO:0000313" key="4">
    <source>
        <dbReference type="Proteomes" id="UP000245921"/>
    </source>
</evidence>
<dbReference type="CDD" id="cd06259">
    <property type="entry name" value="YdcF-like"/>
    <property type="match status" value="1"/>
</dbReference>
<keyword evidence="1" id="KW-1133">Transmembrane helix</keyword>
<dbReference type="AlphaFoldDB" id="A0AA45C8X0"/>
<feature type="transmembrane region" description="Helical" evidence="1">
    <location>
        <begin position="6"/>
        <end position="29"/>
    </location>
</feature>
<reference evidence="3 4" key="1">
    <citation type="submission" date="2018-05" db="EMBL/GenBank/DDBJ databases">
        <title>Genomic Encyclopedia of Type Strains, Phase IV (KMG-IV): sequencing the most valuable type-strain genomes for metagenomic binning, comparative biology and taxonomic classification.</title>
        <authorList>
            <person name="Goeker M."/>
        </authorList>
    </citation>
    <scope>NUCLEOTIDE SEQUENCE [LARGE SCALE GENOMIC DNA]</scope>
    <source>
        <strain evidence="3 4">DSM 24906</strain>
    </source>
</reference>
<dbReference type="PANTHER" id="PTHR30336">
    <property type="entry name" value="INNER MEMBRANE PROTEIN, PROBABLE PERMEASE"/>
    <property type="match status" value="1"/>
</dbReference>
<comment type="caution">
    <text evidence="3">The sequence shown here is derived from an EMBL/GenBank/DDBJ whole genome shotgun (WGS) entry which is preliminary data.</text>
</comment>
<dbReference type="Proteomes" id="UP000245921">
    <property type="component" value="Unassembled WGS sequence"/>
</dbReference>
<evidence type="ECO:0000259" key="2">
    <source>
        <dbReference type="Pfam" id="PF02698"/>
    </source>
</evidence>
<dbReference type="PANTHER" id="PTHR30336:SF4">
    <property type="entry name" value="ENVELOPE BIOGENESIS FACTOR ELYC"/>
    <property type="match status" value="1"/>
</dbReference>
<keyword evidence="1" id="KW-0472">Membrane</keyword>
<dbReference type="Pfam" id="PF02698">
    <property type="entry name" value="DUF218"/>
    <property type="match status" value="1"/>
</dbReference>
<dbReference type="InterPro" id="IPR003848">
    <property type="entry name" value="DUF218"/>
</dbReference>